<dbReference type="Proteomes" id="UP000184388">
    <property type="component" value="Unassembled WGS sequence"/>
</dbReference>
<evidence type="ECO:0000256" key="1">
    <source>
        <dbReference type="SAM" id="MobiDB-lite"/>
    </source>
</evidence>
<organism evidence="2 3">
    <name type="scientific">Streptomyces yunnanensis</name>
    <dbReference type="NCBI Taxonomy" id="156453"/>
    <lineage>
        <taxon>Bacteria</taxon>
        <taxon>Bacillati</taxon>
        <taxon>Actinomycetota</taxon>
        <taxon>Actinomycetes</taxon>
        <taxon>Kitasatosporales</taxon>
        <taxon>Streptomycetaceae</taxon>
        <taxon>Streptomyces</taxon>
    </lineage>
</organism>
<comment type="caution">
    <text evidence="2">The sequence shown here is derived from an EMBL/GenBank/DDBJ whole genome shotgun (WGS) entry which is preliminary data.</text>
</comment>
<feature type="region of interest" description="Disordered" evidence="1">
    <location>
        <begin position="1"/>
        <end position="27"/>
    </location>
</feature>
<reference evidence="3" key="1">
    <citation type="submission" date="2016-11" db="EMBL/GenBank/DDBJ databases">
        <authorList>
            <person name="Jaros S."/>
            <person name="Januszkiewicz K."/>
            <person name="Wedrychowicz H."/>
        </authorList>
    </citation>
    <scope>NUCLEOTIDE SEQUENCE [LARGE SCALE GENOMIC DNA]</scope>
    <source>
        <strain evidence="3">CGMCC 4.3555</strain>
    </source>
</reference>
<sequence>MCLPSRATHREQPQHYQQFNRDHARLRAPGERAFAQLKTRRILRKARCSTNRIGTVVAAVHTLLTYEDGG</sequence>
<name>A0A9X8N9T9_9ACTN</name>
<dbReference type="AlphaFoldDB" id="A0A9X8N9T9"/>
<evidence type="ECO:0000313" key="2">
    <source>
        <dbReference type="EMBL" id="SHN35897.1"/>
    </source>
</evidence>
<proteinExistence type="predicted"/>
<evidence type="ECO:0008006" key="4">
    <source>
        <dbReference type="Google" id="ProtNLM"/>
    </source>
</evidence>
<evidence type="ECO:0000313" key="3">
    <source>
        <dbReference type="Proteomes" id="UP000184388"/>
    </source>
</evidence>
<accession>A0A9X8N9T9</accession>
<dbReference type="EMBL" id="FRBK01000063">
    <property type="protein sequence ID" value="SHN35897.1"/>
    <property type="molecule type" value="Genomic_DNA"/>
</dbReference>
<protein>
    <recommendedName>
        <fullName evidence="4">DDE superfamily endonuclease</fullName>
    </recommendedName>
</protein>
<gene>
    <name evidence="2" type="ORF">SAMN05216268_1634</name>
</gene>